<name>Q54LM0_DICDI</name>
<dbReference type="HOGENOM" id="CLU_1655431_0_0_1"/>
<gene>
    <name evidence="2" type="ORF">DDB_G0286577</name>
</gene>
<organism evidence="2 3">
    <name type="scientific">Dictyostelium discoideum</name>
    <name type="common">Social amoeba</name>
    <dbReference type="NCBI Taxonomy" id="44689"/>
    <lineage>
        <taxon>Eukaryota</taxon>
        <taxon>Amoebozoa</taxon>
        <taxon>Evosea</taxon>
        <taxon>Eumycetozoa</taxon>
        <taxon>Dictyostelia</taxon>
        <taxon>Dictyosteliales</taxon>
        <taxon>Dictyosteliaceae</taxon>
        <taxon>Dictyostelium</taxon>
    </lineage>
</organism>
<accession>Q54LM0</accession>
<evidence type="ECO:0000256" key="1">
    <source>
        <dbReference type="SAM" id="SignalP"/>
    </source>
</evidence>
<dbReference type="KEGG" id="ddi:DDB_G0286577"/>
<evidence type="ECO:0000313" key="2">
    <source>
        <dbReference type="EMBL" id="EAL64044.1"/>
    </source>
</evidence>
<dbReference type="PaxDb" id="44689-DDB0187016"/>
<evidence type="ECO:0000313" key="3">
    <source>
        <dbReference type="Proteomes" id="UP000002195"/>
    </source>
</evidence>
<dbReference type="GeneID" id="8625680"/>
<evidence type="ECO:0008006" key="4">
    <source>
        <dbReference type="Google" id="ProtNLM"/>
    </source>
</evidence>
<reference evidence="2 3" key="1">
    <citation type="journal article" date="2005" name="Nature">
        <title>The genome of the social amoeba Dictyostelium discoideum.</title>
        <authorList>
            <consortium name="The Dictyostelium discoideum Sequencing Consortium"/>
            <person name="Eichinger L."/>
            <person name="Pachebat J.A."/>
            <person name="Glockner G."/>
            <person name="Rajandream M.A."/>
            <person name="Sucgang R."/>
            <person name="Berriman M."/>
            <person name="Song J."/>
            <person name="Olsen R."/>
            <person name="Szafranski K."/>
            <person name="Xu Q."/>
            <person name="Tunggal B."/>
            <person name="Kummerfeld S."/>
            <person name="Madera M."/>
            <person name="Konfortov B.A."/>
            <person name="Rivero F."/>
            <person name="Bankier A.T."/>
            <person name="Lehmann R."/>
            <person name="Hamlin N."/>
            <person name="Davies R."/>
            <person name="Gaudet P."/>
            <person name="Fey P."/>
            <person name="Pilcher K."/>
            <person name="Chen G."/>
            <person name="Saunders D."/>
            <person name="Sodergren E."/>
            <person name="Davis P."/>
            <person name="Kerhornou A."/>
            <person name="Nie X."/>
            <person name="Hall N."/>
            <person name="Anjard C."/>
            <person name="Hemphill L."/>
            <person name="Bason N."/>
            <person name="Farbrother P."/>
            <person name="Desany B."/>
            <person name="Just E."/>
            <person name="Morio T."/>
            <person name="Rost R."/>
            <person name="Churcher C."/>
            <person name="Cooper J."/>
            <person name="Haydock S."/>
            <person name="van Driessche N."/>
            <person name="Cronin A."/>
            <person name="Goodhead I."/>
            <person name="Muzny D."/>
            <person name="Mourier T."/>
            <person name="Pain A."/>
            <person name="Lu M."/>
            <person name="Harper D."/>
            <person name="Lindsay R."/>
            <person name="Hauser H."/>
            <person name="James K."/>
            <person name="Quiles M."/>
            <person name="Madan Babu M."/>
            <person name="Saito T."/>
            <person name="Buchrieser C."/>
            <person name="Wardroper A."/>
            <person name="Felder M."/>
            <person name="Thangavelu M."/>
            <person name="Johnson D."/>
            <person name="Knights A."/>
            <person name="Loulseged H."/>
            <person name="Mungall K."/>
            <person name="Oliver K."/>
            <person name="Price C."/>
            <person name="Quail M.A."/>
            <person name="Urushihara H."/>
            <person name="Hernandez J."/>
            <person name="Rabbinowitsch E."/>
            <person name="Steffen D."/>
            <person name="Sanders M."/>
            <person name="Ma J."/>
            <person name="Kohara Y."/>
            <person name="Sharp S."/>
            <person name="Simmonds M."/>
            <person name="Spiegler S."/>
            <person name="Tivey A."/>
            <person name="Sugano S."/>
            <person name="White B."/>
            <person name="Walker D."/>
            <person name="Woodward J."/>
            <person name="Winckler T."/>
            <person name="Tanaka Y."/>
            <person name="Shaulsky G."/>
            <person name="Schleicher M."/>
            <person name="Weinstock G."/>
            <person name="Rosenthal A."/>
            <person name="Cox E.C."/>
            <person name="Chisholm R.L."/>
            <person name="Gibbs R."/>
            <person name="Loomis W.F."/>
            <person name="Platzer M."/>
            <person name="Kay R.R."/>
            <person name="Williams J."/>
            <person name="Dear P.H."/>
            <person name="Noegel A.A."/>
            <person name="Barrell B."/>
            <person name="Kuspa A."/>
        </authorList>
    </citation>
    <scope>NUCLEOTIDE SEQUENCE [LARGE SCALE GENOMIC DNA]</scope>
    <source>
        <strain evidence="2 3">AX4</strain>
    </source>
</reference>
<dbReference type="OMA" id="IYESAYR"/>
<dbReference type="AlphaFoldDB" id="Q54LM0"/>
<feature type="signal peptide" evidence="1">
    <location>
        <begin position="1"/>
        <end position="19"/>
    </location>
</feature>
<dbReference type="dictyBase" id="DDB_G0286577"/>
<dbReference type="Proteomes" id="UP000002195">
    <property type="component" value="Unassembled WGS sequence"/>
</dbReference>
<sequence>MKLLFGLFIFVIIFSAINSQNIVQSPFNYFEISNAFCGNVITTYQINAENNGCLRSCEDTNVSANFVRIVQTTTNNNTFTATEYTDSTCTNLPATNGQTFTFTCQYDNNQVTLDNGQRVICYDLNTKAPIPKNVNDSSASSRLIISCSILFLGFIIALLL</sequence>
<keyword evidence="3" id="KW-1185">Reference proteome</keyword>
<dbReference type="EMBL" id="AAFI02000089">
    <property type="protein sequence ID" value="EAL64044.1"/>
    <property type="molecule type" value="Genomic_DNA"/>
</dbReference>
<dbReference type="eggNOG" id="ENOG502RIGW">
    <property type="taxonomic scope" value="Eukaryota"/>
</dbReference>
<comment type="caution">
    <text evidence="2">The sequence shown here is derived from an EMBL/GenBank/DDBJ whole genome shotgun (WGS) entry which is preliminary data.</text>
</comment>
<dbReference type="InParanoid" id="Q54LM0"/>
<dbReference type="VEuPathDB" id="AmoebaDB:DDB_G0286577"/>
<dbReference type="RefSeq" id="XP_637541.1">
    <property type="nucleotide sequence ID" value="XM_632449.1"/>
</dbReference>
<feature type="chain" id="PRO_5004249158" description="Transmembrane protein" evidence="1">
    <location>
        <begin position="20"/>
        <end position="160"/>
    </location>
</feature>
<keyword evidence="1" id="KW-0732">Signal</keyword>
<proteinExistence type="predicted"/>
<dbReference type="FunCoup" id="Q54LM0">
    <property type="interactions" value="877"/>
</dbReference>
<protein>
    <recommendedName>
        <fullName evidence="4">Transmembrane protein</fullName>
    </recommendedName>
</protein>